<dbReference type="GO" id="GO:0022857">
    <property type="term" value="F:transmembrane transporter activity"/>
    <property type="evidence" value="ECO:0007669"/>
    <property type="project" value="InterPro"/>
</dbReference>
<keyword evidence="4 9" id="KW-0812">Transmembrane</keyword>
<evidence type="ECO:0000256" key="3">
    <source>
        <dbReference type="ARBA" id="ARBA00022475"/>
    </source>
</evidence>
<feature type="transmembrane region" description="Helical" evidence="9">
    <location>
        <begin position="323"/>
        <end position="343"/>
    </location>
</feature>
<keyword evidence="3" id="KW-1003">Cell membrane</keyword>
<evidence type="ECO:0000256" key="2">
    <source>
        <dbReference type="ARBA" id="ARBA00022448"/>
    </source>
</evidence>
<feature type="transmembrane region" description="Helical" evidence="9">
    <location>
        <begin position="254"/>
        <end position="276"/>
    </location>
</feature>
<keyword evidence="2" id="KW-0813">Transport</keyword>
<dbReference type="Pfam" id="PF02653">
    <property type="entry name" value="BPD_transp_2"/>
    <property type="match status" value="1"/>
</dbReference>
<evidence type="ECO:0000313" key="10">
    <source>
        <dbReference type="EMBL" id="MCX4144990.1"/>
    </source>
</evidence>
<keyword evidence="7 9" id="KW-0472">Membrane</keyword>
<evidence type="ECO:0000256" key="1">
    <source>
        <dbReference type="ARBA" id="ARBA00004651"/>
    </source>
</evidence>
<feature type="transmembrane region" description="Helical" evidence="9">
    <location>
        <begin position="208"/>
        <end position="234"/>
    </location>
</feature>
<organism evidence="11 13">
    <name type="scientific">Paraburkholderia madseniana</name>
    <dbReference type="NCBI Taxonomy" id="2599607"/>
    <lineage>
        <taxon>Bacteria</taxon>
        <taxon>Pseudomonadati</taxon>
        <taxon>Pseudomonadota</taxon>
        <taxon>Betaproteobacteria</taxon>
        <taxon>Burkholderiales</taxon>
        <taxon>Burkholderiaceae</taxon>
        <taxon>Paraburkholderia</taxon>
    </lineage>
</organism>
<accession>A0AAP5EUR8</accession>
<comment type="caution">
    <text evidence="11">The sequence shown here is derived from an EMBL/GenBank/DDBJ whole genome shotgun (WGS) entry which is preliminary data.</text>
</comment>
<feature type="transmembrane region" description="Helical" evidence="9">
    <location>
        <begin position="91"/>
        <end position="115"/>
    </location>
</feature>
<evidence type="ECO:0000256" key="4">
    <source>
        <dbReference type="ARBA" id="ARBA00022692"/>
    </source>
</evidence>
<proteinExistence type="inferred from homology"/>
<dbReference type="InterPro" id="IPR001851">
    <property type="entry name" value="ABC_transp_permease"/>
</dbReference>
<gene>
    <name evidence="11" type="ORF">NIE36_06265</name>
    <name evidence="10" type="ORF">OSB80_06275</name>
</gene>
<feature type="transmembrane region" description="Helical" evidence="9">
    <location>
        <begin position="35"/>
        <end position="52"/>
    </location>
</feature>
<dbReference type="EMBL" id="JAMXWF010000004">
    <property type="protein sequence ID" value="MDQ6406822.1"/>
    <property type="molecule type" value="Genomic_DNA"/>
</dbReference>
<dbReference type="GO" id="GO:0006865">
    <property type="term" value="P:amino acid transport"/>
    <property type="evidence" value="ECO:0007669"/>
    <property type="project" value="UniProtKB-KW"/>
</dbReference>
<evidence type="ECO:0000256" key="7">
    <source>
        <dbReference type="ARBA" id="ARBA00023136"/>
    </source>
</evidence>
<keyword evidence="12" id="KW-1185">Reference proteome</keyword>
<keyword evidence="5" id="KW-0029">Amino-acid transport</keyword>
<feature type="transmembrane region" description="Helical" evidence="9">
    <location>
        <begin position="127"/>
        <end position="145"/>
    </location>
</feature>
<evidence type="ECO:0000313" key="13">
    <source>
        <dbReference type="Proteomes" id="UP001242288"/>
    </source>
</evidence>
<dbReference type="Proteomes" id="UP001242288">
    <property type="component" value="Unassembled WGS sequence"/>
</dbReference>
<feature type="transmembrane region" description="Helical" evidence="9">
    <location>
        <begin position="59"/>
        <end position="85"/>
    </location>
</feature>
<evidence type="ECO:0000313" key="12">
    <source>
        <dbReference type="Proteomes" id="UP001209412"/>
    </source>
</evidence>
<feature type="transmembrane region" description="Helical" evidence="9">
    <location>
        <begin position="288"/>
        <end position="317"/>
    </location>
</feature>
<evidence type="ECO:0000256" key="8">
    <source>
        <dbReference type="ARBA" id="ARBA00037998"/>
    </source>
</evidence>
<dbReference type="PANTHER" id="PTHR11795:SF442">
    <property type="entry name" value="ABC TRANSPORTER ATP-BINDING PROTEIN"/>
    <property type="match status" value="1"/>
</dbReference>
<reference evidence="11" key="1">
    <citation type="submission" date="2022-06" db="EMBL/GenBank/DDBJ databases">
        <title>PHB producers.</title>
        <authorList>
            <person name="Besaury L."/>
        </authorList>
    </citation>
    <scope>NUCLEOTIDE SEQUENCE</scope>
    <source>
        <strain evidence="11 12">SEWS6</strain>
    </source>
</reference>
<protein>
    <submittedName>
        <fullName evidence="11">Branched-chain amino acid ABC transporter permease</fullName>
    </submittedName>
</protein>
<evidence type="ECO:0000256" key="6">
    <source>
        <dbReference type="ARBA" id="ARBA00022989"/>
    </source>
</evidence>
<feature type="transmembrane region" description="Helical" evidence="9">
    <location>
        <begin position="157"/>
        <end position="179"/>
    </location>
</feature>
<dbReference type="EMBL" id="JAPKHW010000004">
    <property type="protein sequence ID" value="MCX4144990.1"/>
    <property type="molecule type" value="Genomic_DNA"/>
</dbReference>
<name>A0AAP5EUR8_9BURK</name>
<dbReference type="RefSeq" id="WP_266257021.1">
    <property type="nucleotide sequence ID" value="NZ_JAMXWF010000004.1"/>
</dbReference>
<evidence type="ECO:0000313" key="11">
    <source>
        <dbReference type="EMBL" id="MDQ6406822.1"/>
    </source>
</evidence>
<dbReference type="GO" id="GO:0005886">
    <property type="term" value="C:plasma membrane"/>
    <property type="evidence" value="ECO:0007669"/>
    <property type="project" value="UniProtKB-SubCell"/>
</dbReference>
<dbReference type="Proteomes" id="UP001209412">
    <property type="component" value="Unassembled WGS sequence"/>
</dbReference>
<dbReference type="AlphaFoldDB" id="A0AAP5EUR8"/>
<sequence length="354" mass="38072">MAVPDTSYDTSPAPLTSSNRAADSTLMLPGRTRDWAPQFLILALIAVAFLVVRSVPTWITLTVAALAMGMMLFVMASGLTLVFGLMDVMNFGHAGFVAVGAYSATLLVGPVNNLLTRSSTLSDFEKIAIILLSSMTITALVGWIFERLFIKPVYGNYLKQILITIGALIIVEQALLVIFGSNQMLLPRPETLRGSLAIGNVSIERYRLVAVGLGAVVFALLTLLLNFTRIGLLIRAGVENYEMVEALGYRTRRIFVAVFVAGSALAGLGGAMWGFYNEQFTFAIGSDVLVPMLIIVIIGGPGSITGCFIGAILVALVSNYVNFLLPDLALISNIAVMMLVLLWRPRGLLPLSKH</sequence>
<dbReference type="CDD" id="cd06582">
    <property type="entry name" value="TM_PBP1_LivH_like"/>
    <property type="match status" value="1"/>
</dbReference>
<dbReference type="InterPro" id="IPR052157">
    <property type="entry name" value="BCAA_transport_permease"/>
</dbReference>
<comment type="subcellular location">
    <subcellularLocation>
        <location evidence="1">Cell membrane</location>
        <topology evidence="1">Multi-pass membrane protein</topology>
    </subcellularLocation>
</comment>
<dbReference type="PANTHER" id="PTHR11795">
    <property type="entry name" value="BRANCHED-CHAIN AMINO ACID TRANSPORT SYSTEM PERMEASE PROTEIN LIVH"/>
    <property type="match status" value="1"/>
</dbReference>
<evidence type="ECO:0000256" key="9">
    <source>
        <dbReference type="SAM" id="Phobius"/>
    </source>
</evidence>
<comment type="similarity">
    <text evidence="8">Belongs to the binding-protein-dependent transport system permease family. LivHM subfamily.</text>
</comment>
<evidence type="ECO:0000256" key="5">
    <source>
        <dbReference type="ARBA" id="ARBA00022970"/>
    </source>
</evidence>
<keyword evidence="6 9" id="KW-1133">Transmembrane helix</keyword>